<organism evidence="2 3">
    <name type="scientific">Pristionchus entomophagus</name>
    <dbReference type="NCBI Taxonomy" id="358040"/>
    <lineage>
        <taxon>Eukaryota</taxon>
        <taxon>Metazoa</taxon>
        <taxon>Ecdysozoa</taxon>
        <taxon>Nematoda</taxon>
        <taxon>Chromadorea</taxon>
        <taxon>Rhabditida</taxon>
        <taxon>Rhabditina</taxon>
        <taxon>Diplogasteromorpha</taxon>
        <taxon>Diplogasteroidea</taxon>
        <taxon>Neodiplogasteridae</taxon>
        <taxon>Pristionchus</taxon>
    </lineage>
</organism>
<dbReference type="PANTHER" id="PTHR23128:SF132">
    <property type="entry name" value="SERPENTINE RECEPTOR, CLASS E (EPSILON)-RELATED"/>
    <property type="match status" value="1"/>
</dbReference>
<evidence type="ECO:0000313" key="3">
    <source>
        <dbReference type="Proteomes" id="UP001432027"/>
    </source>
</evidence>
<proteinExistence type="predicted"/>
<keyword evidence="3" id="KW-1185">Reference proteome</keyword>
<name>A0AAV5SY86_9BILA</name>
<comment type="caution">
    <text evidence="2">The sequence shown here is derived from an EMBL/GenBank/DDBJ whole genome shotgun (WGS) entry which is preliminary data.</text>
</comment>
<keyword evidence="1" id="KW-0812">Transmembrane</keyword>
<dbReference type="Proteomes" id="UP001432027">
    <property type="component" value="Unassembled WGS sequence"/>
</dbReference>
<sequence>SHVLRRSANDECSLSLRVQLKENIWSIQKIEFGMYILIIGLTVNLIITFCPIFVRTEPQEMETLQWWQWAANIFIAVTITLCVPMGTFAIGMHTGELPWGSKPII</sequence>
<keyword evidence="1" id="KW-1133">Transmembrane helix</keyword>
<evidence type="ECO:0000313" key="2">
    <source>
        <dbReference type="EMBL" id="GMS88115.1"/>
    </source>
</evidence>
<dbReference type="AlphaFoldDB" id="A0AAV5SY86"/>
<protein>
    <submittedName>
        <fullName evidence="2">Uncharacterized protein</fullName>
    </submittedName>
</protein>
<dbReference type="PANTHER" id="PTHR23128">
    <property type="entry name" value="SERPENTINE RECEPTOR, CLASS E (EPSILON)-RELATED"/>
    <property type="match status" value="1"/>
</dbReference>
<feature type="transmembrane region" description="Helical" evidence="1">
    <location>
        <begin position="66"/>
        <end position="92"/>
    </location>
</feature>
<feature type="transmembrane region" description="Helical" evidence="1">
    <location>
        <begin position="32"/>
        <end position="54"/>
    </location>
</feature>
<feature type="non-terminal residue" evidence="2">
    <location>
        <position position="1"/>
    </location>
</feature>
<accession>A0AAV5SY86</accession>
<evidence type="ECO:0000256" key="1">
    <source>
        <dbReference type="SAM" id="Phobius"/>
    </source>
</evidence>
<dbReference type="EMBL" id="BTSX01000003">
    <property type="protein sequence ID" value="GMS88115.1"/>
    <property type="molecule type" value="Genomic_DNA"/>
</dbReference>
<reference evidence="2" key="1">
    <citation type="submission" date="2023-10" db="EMBL/GenBank/DDBJ databases">
        <title>Genome assembly of Pristionchus species.</title>
        <authorList>
            <person name="Yoshida K."/>
            <person name="Sommer R.J."/>
        </authorList>
    </citation>
    <scope>NUCLEOTIDE SEQUENCE</scope>
    <source>
        <strain evidence="2">RS0144</strain>
    </source>
</reference>
<keyword evidence="1" id="KW-0472">Membrane</keyword>
<gene>
    <name evidence="2" type="ORF">PENTCL1PPCAC_10290</name>
</gene>